<protein>
    <submittedName>
        <fullName evidence="1">Uncharacterized protein</fullName>
    </submittedName>
</protein>
<sequence>MILGFWWPCLELSAQTWDELFKQKETQKEYLLLQVGALRIQSGLLKEAGEIASLGLTSISAWRNWERELHADFFASFSHLGPLAQAALERMEDSGLTPQVLLGRIRTSESFWNRQSGDVLFLRWSERVHQGMQDRCNGFLADLELMRNNGLQVKDAERAGLIDQLAEHILVLSQDLSRFQEVARFRTMHHRFRENELQLLNRF</sequence>
<evidence type="ECO:0000313" key="1">
    <source>
        <dbReference type="EMBL" id="GMQ30648.1"/>
    </source>
</evidence>
<comment type="caution">
    <text evidence="1">The sequence shown here is derived from an EMBL/GenBank/DDBJ whole genome shotgun (WGS) entry which is preliminary data.</text>
</comment>
<evidence type="ECO:0000313" key="2">
    <source>
        <dbReference type="Proteomes" id="UP001338309"/>
    </source>
</evidence>
<organism evidence="1 2">
    <name type="scientific">Algoriphagus confluentis</name>
    <dbReference type="NCBI Taxonomy" id="1697556"/>
    <lineage>
        <taxon>Bacteria</taxon>
        <taxon>Pseudomonadati</taxon>
        <taxon>Bacteroidota</taxon>
        <taxon>Cytophagia</taxon>
        <taxon>Cytophagales</taxon>
        <taxon>Cyclobacteriaceae</taxon>
        <taxon>Algoriphagus</taxon>
    </lineage>
</organism>
<reference evidence="1 2" key="1">
    <citation type="submission" date="2023-08" db="EMBL/GenBank/DDBJ databases">
        <title>Draft genome sequence of Algoriphagus confluentis.</title>
        <authorList>
            <person name="Takatani N."/>
            <person name="Hosokawa M."/>
            <person name="Sawabe T."/>
        </authorList>
    </citation>
    <scope>NUCLEOTIDE SEQUENCE [LARGE SCALE GENOMIC DNA]</scope>
    <source>
        <strain evidence="1 2">NBRC 111222</strain>
    </source>
</reference>
<dbReference type="EMBL" id="BTPD01000011">
    <property type="protein sequence ID" value="GMQ30648.1"/>
    <property type="molecule type" value="Genomic_DNA"/>
</dbReference>
<proteinExistence type="predicted"/>
<accession>A0ABQ6PSE8</accession>
<keyword evidence="2" id="KW-1185">Reference proteome</keyword>
<dbReference type="Proteomes" id="UP001338309">
    <property type="component" value="Unassembled WGS sequence"/>
</dbReference>
<name>A0ABQ6PSE8_9BACT</name>
<gene>
    <name evidence="1" type="ORF">Aconfl_32910</name>
</gene>